<evidence type="ECO:0000313" key="3">
    <source>
        <dbReference type="Proteomes" id="UP000583266"/>
    </source>
</evidence>
<keyword evidence="1" id="KW-0812">Transmembrane</keyword>
<sequence>MTEPQIKDAILSFLLENPTYRYTSIKFAEKFNLSEDELKKYIYIINTDHGNWVEILHGGFGFKFTLATDLKFVPNITKFIHEGGYTKFAENQLSAIKKQDNLYELTVTNLELSNAAAHDARLSANKAENRANIANRATIITTVTAVVVIIWELIKTLILKR</sequence>
<gene>
    <name evidence="2" type="ORF">HHL17_30970</name>
</gene>
<keyword evidence="3" id="KW-1185">Reference proteome</keyword>
<feature type="transmembrane region" description="Helical" evidence="1">
    <location>
        <begin position="133"/>
        <end position="154"/>
    </location>
</feature>
<accession>A0A848H1E9</accession>
<evidence type="ECO:0000313" key="2">
    <source>
        <dbReference type="EMBL" id="NML41648.1"/>
    </source>
</evidence>
<dbReference type="RefSeq" id="WP_169228684.1">
    <property type="nucleotide sequence ID" value="NZ_JABBGC010000004.1"/>
</dbReference>
<organism evidence="2 3">
    <name type="scientific">Chitinophaga fulva</name>
    <dbReference type="NCBI Taxonomy" id="2728842"/>
    <lineage>
        <taxon>Bacteria</taxon>
        <taxon>Pseudomonadati</taxon>
        <taxon>Bacteroidota</taxon>
        <taxon>Chitinophagia</taxon>
        <taxon>Chitinophagales</taxon>
        <taxon>Chitinophagaceae</taxon>
        <taxon>Chitinophaga</taxon>
    </lineage>
</organism>
<evidence type="ECO:0000256" key="1">
    <source>
        <dbReference type="SAM" id="Phobius"/>
    </source>
</evidence>
<comment type="caution">
    <text evidence="2">The sequence shown here is derived from an EMBL/GenBank/DDBJ whole genome shotgun (WGS) entry which is preliminary data.</text>
</comment>
<dbReference type="AlphaFoldDB" id="A0A848H1E9"/>
<protein>
    <submittedName>
        <fullName evidence="2">Uncharacterized protein</fullName>
    </submittedName>
</protein>
<keyword evidence="1" id="KW-1133">Transmembrane helix</keyword>
<name>A0A848H1E9_9BACT</name>
<keyword evidence="1" id="KW-0472">Membrane</keyword>
<dbReference type="EMBL" id="JABBGC010000004">
    <property type="protein sequence ID" value="NML41648.1"/>
    <property type="molecule type" value="Genomic_DNA"/>
</dbReference>
<reference evidence="2 3" key="1">
    <citation type="submission" date="2020-04" db="EMBL/GenBank/DDBJ databases">
        <title>Chitinophaga sp. G-6-1-13 sp. nov., isolated from soil.</title>
        <authorList>
            <person name="Dahal R.H."/>
            <person name="Chaudhary D.K."/>
        </authorList>
    </citation>
    <scope>NUCLEOTIDE SEQUENCE [LARGE SCALE GENOMIC DNA]</scope>
    <source>
        <strain evidence="2 3">G-6-1-13</strain>
    </source>
</reference>
<proteinExistence type="predicted"/>
<dbReference type="Proteomes" id="UP000583266">
    <property type="component" value="Unassembled WGS sequence"/>
</dbReference>